<evidence type="ECO:0000313" key="10">
    <source>
        <dbReference type="Proteomes" id="UP000838763"/>
    </source>
</evidence>
<keyword evidence="8" id="KW-0732">Signal</keyword>
<evidence type="ECO:0000256" key="5">
    <source>
        <dbReference type="ARBA" id="ARBA00023163"/>
    </source>
</evidence>
<comment type="caution">
    <text evidence="9">The sequence shown here is derived from an EMBL/GenBank/DDBJ whole genome shotgun (WGS) entry which is preliminary data.</text>
</comment>
<protein>
    <submittedName>
        <fullName evidence="9">Uncharacterized protein</fullName>
    </submittedName>
</protein>
<organism evidence="9 10">
    <name type="scientific">Parascedosporium putredinis</name>
    <dbReference type="NCBI Taxonomy" id="1442378"/>
    <lineage>
        <taxon>Eukaryota</taxon>
        <taxon>Fungi</taxon>
        <taxon>Dikarya</taxon>
        <taxon>Ascomycota</taxon>
        <taxon>Pezizomycotina</taxon>
        <taxon>Sordariomycetes</taxon>
        <taxon>Hypocreomycetidae</taxon>
        <taxon>Microascales</taxon>
        <taxon>Microascaceae</taxon>
        <taxon>Parascedosporium</taxon>
    </lineage>
</organism>
<keyword evidence="5" id="KW-0804">Transcription</keyword>
<keyword evidence="2" id="KW-0862">Zinc</keyword>
<feature type="chain" id="PRO_5040265183" evidence="8">
    <location>
        <begin position="18"/>
        <end position="203"/>
    </location>
</feature>
<gene>
    <name evidence="9" type="ORF">PPNO1_LOCUS3947</name>
</gene>
<dbReference type="GO" id="GO:0003677">
    <property type="term" value="F:DNA binding"/>
    <property type="evidence" value="ECO:0007669"/>
    <property type="project" value="UniProtKB-KW"/>
</dbReference>
<dbReference type="AlphaFoldDB" id="A0A9P1H275"/>
<evidence type="ECO:0000256" key="7">
    <source>
        <dbReference type="SAM" id="MobiDB-lite"/>
    </source>
</evidence>
<keyword evidence="4" id="KW-0238">DNA-binding</keyword>
<reference evidence="9" key="1">
    <citation type="submission" date="2022-11" db="EMBL/GenBank/DDBJ databases">
        <authorList>
            <person name="Scott C."/>
            <person name="Bruce N."/>
        </authorList>
    </citation>
    <scope>NUCLEOTIDE SEQUENCE</scope>
</reference>
<dbReference type="InterPro" id="IPR051615">
    <property type="entry name" value="Transcr_Regulatory_Elem"/>
</dbReference>
<feature type="compositionally biased region" description="Low complexity" evidence="7">
    <location>
        <begin position="77"/>
        <end position="111"/>
    </location>
</feature>
<keyword evidence="10" id="KW-1185">Reference proteome</keyword>
<accession>A0A9P1H275</accession>
<sequence>MYYHFAILLLFRPLIKLKIIGSKVLPRDVCSQAADAIQNLLRSYSQLYTLRRTPSFVPYFVLTSAIMHMAIAASPPSAPSSAHGASGPQPGSQGPSSPDSSGLGAAAPSSRSDPRVLQSIRQGISDLTEMAPCHHFAQQALNILCYLAKKWNLDVDMGREKTEATEDMDRLLLRPHTSSLNFFVPNVQLEDFMCGWGRWEHPR</sequence>
<name>A0A9P1H275_9PEZI</name>
<evidence type="ECO:0000256" key="4">
    <source>
        <dbReference type="ARBA" id="ARBA00023125"/>
    </source>
</evidence>
<evidence type="ECO:0000256" key="1">
    <source>
        <dbReference type="ARBA" id="ARBA00022723"/>
    </source>
</evidence>
<evidence type="ECO:0000256" key="6">
    <source>
        <dbReference type="ARBA" id="ARBA00023242"/>
    </source>
</evidence>
<feature type="region of interest" description="Disordered" evidence="7">
    <location>
        <begin position="77"/>
        <end position="115"/>
    </location>
</feature>
<keyword evidence="1" id="KW-0479">Metal-binding</keyword>
<dbReference type="PANTHER" id="PTHR31313:SF4">
    <property type="entry name" value="CONIDIAL DEVELOPMENT PROTEIN FLUFFY"/>
    <property type="match status" value="1"/>
</dbReference>
<dbReference type="Proteomes" id="UP000838763">
    <property type="component" value="Unassembled WGS sequence"/>
</dbReference>
<dbReference type="EMBL" id="CALLCH030000010">
    <property type="protein sequence ID" value="CAI4214215.1"/>
    <property type="molecule type" value="Genomic_DNA"/>
</dbReference>
<evidence type="ECO:0000256" key="2">
    <source>
        <dbReference type="ARBA" id="ARBA00022833"/>
    </source>
</evidence>
<evidence type="ECO:0000256" key="8">
    <source>
        <dbReference type="SAM" id="SignalP"/>
    </source>
</evidence>
<evidence type="ECO:0000313" key="9">
    <source>
        <dbReference type="EMBL" id="CAI4214215.1"/>
    </source>
</evidence>
<dbReference type="CDD" id="cd12148">
    <property type="entry name" value="fungal_TF_MHR"/>
    <property type="match status" value="1"/>
</dbReference>
<dbReference type="PANTHER" id="PTHR31313">
    <property type="entry name" value="TY1 ENHANCER ACTIVATOR"/>
    <property type="match status" value="1"/>
</dbReference>
<dbReference type="OrthoDB" id="4777942at2759"/>
<evidence type="ECO:0000256" key="3">
    <source>
        <dbReference type="ARBA" id="ARBA00023015"/>
    </source>
</evidence>
<keyword evidence="6" id="KW-0539">Nucleus</keyword>
<dbReference type="GO" id="GO:0046872">
    <property type="term" value="F:metal ion binding"/>
    <property type="evidence" value="ECO:0007669"/>
    <property type="project" value="UniProtKB-KW"/>
</dbReference>
<feature type="signal peptide" evidence="8">
    <location>
        <begin position="1"/>
        <end position="17"/>
    </location>
</feature>
<proteinExistence type="predicted"/>
<keyword evidence="3" id="KW-0805">Transcription regulation</keyword>